<dbReference type="AlphaFoldDB" id="A0A2T5I569"/>
<protein>
    <submittedName>
        <fullName evidence="1">Uncharacterized protein</fullName>
    </submittedName>
</protein>
<accession>A0A2T5I569</accession>
<proteinExistence type="predicted"/>
<sequence length="42" mass="4522">MPVLAPAFPYHLFLMETNHMKTIEAGGCDARIEEGSVGDESG</sequence>
<name>A0A2T5I569_9PROT</name>
<dbReference type="Proteomes" id="UP000244152">
    <property type="component" value="Unassembled WGS sequence"/>
</dbReference>
<reference evidence="1 2" key="1">
    <citation type="submission" date="2018-04" db="EMBL/GenBank/DDBJ databases">
        <title>Active sludge and wastewater microbial communities from Klosterneuburg, Austria.</title>
        <authorList>
            <person name="Wagner M."/>
        </authorList>
    </citation>
    <scope>NUCLEOTIDE SEQUENCE [LARGE SCALE GENOMIC DNA]</scope>
    <source>
        <strain evidence="1 2">Nl12</strain>
    </source>
</reference>
<comment type="caution">
    <text evidence="1">The sequence shown here is derived from an EMBL/GenBank/DDBJ whole genome shotgun (WGS) entry which is preliminary data.</text>
</comment>
<dbReference type="EMBL" id="QAOK01000039">
    <property type="protein sequence ID" value="PTQ78938.1"/>
    <property type="molecule type" value="Genomic_DNA"/>
</dbReference>
<evidence type="ECO:0000313" key="1">
    <source>
        <dbReference type="EMBL" id="PTQ78938.1"/>
    </source>
</evidence>
<gene>
    <name evidence="1" type="ORF">C8R21_1394</name>
</gene>
<evidence type="ECO:0000313" key="2">
    <source>
        <dbReference type="Proteomes" id="UP000244152"/>
    </source>
</evidence>
<organism evidence="1 2">
    <name type="scientific">Nitrosospira multiformis</name>
    <dbReference type="NCBI Taxonomy" id="1231"/>
    <lineage>
        <taxon>Bacteria</taxon>
        <taxon>Pseudomonadati</taxon>
        <taxon>Pseudomonadota</taxon>
        <taxon>Betaproteobacteria</taxon>
        <taxon>Nitrosomonadales</taxon>
        <taxon>Nitrosomonadaceae</taxon>
        <taxon>Nitrosospira</taxon>
    </lineage>
</organism>